<dbReference type="Pfam" id="PF00753">
    <property type="entry name" value="Lactamase_B"/>
    <property type="match status" value="1"/>
</dbReference>
<accession>A0A1G6SHN6</accession>
<reference evidence="3 4" key="1">
    <citation type="submission" date="2016-10" db="EMBL/GenBank/DDBJ databases">
        <authorList>
            <person name="de Groot N.N."/>
        </authorList>
    </citation>
    <scope>NUCLEOTIDE SEQUENCE [LARGE SCALE GENOMIC DNA]</scope>
    <source>
        <strain evidence="3 4">DSM 20475</strain>
    </source>
</reference>
<dbReference type="GO" id="GO:0016787">
    <property type="term" value="F:hydrolase activity"/>
    <property type="evidence" value="ECO:0007669"/>
    <property type="project" value="UniProtKB-KW"/>
</dbReference>
<dbReference type="InterPro" id="IPR052159">
    <property type="entry name" value="Competence_DNA_uptake"/>
</dbReference>
<sequence length="289" mass="30516">MKKVIALWIIMVCFIGGCAPAEEETPTATDGLLKIIFIDVGEGDSALIIAPDGKAMLIDAGVPSAFQTVDNVLSAYGVRQLEAVVATHAHEDHMGGLVGILNKYQVTALYGNGYSDSRIFSAYLSAAQVQGLTPVALQAGDRINFSKGLACEVVGPRDASGADGNSASIIMRITYGRHHFLFTGDAEKAEEDDVLAKYGKGIRSTVIKVGHHGSTTSSSPAFVQAVKPKLAVISVGANSYGHPDQLVIHRWQKLGAEVYSTEQSGHIALESDGQNLYLSTQKTNTALAA</sequence>
<proteinExistence type="predicted"/>
<dbReference type="EMBL" id="FNAF01000001">
    <property type="protein sequence ID" value="SDD15666.1"/>
    <property type="molecule type" value="Genomic_DNA"/>
</dbReference>
<dbReference type="CDD" id="cd07731">
    <property type="entry name" value="ComA-like_MBL-fold"/>
    <property type="match status" value="1"/>
</dbReference>
<evidence type="ECO:0000313" key="3">
    <source>
        <dbReference type="EMBL" id="SDD15666.1"/>
    </source>
</evidence>
<dbReference type="AlphaFoldDB" id="A0A1G6SHN6"/>
<dbReference type="SMART" id="SM00849">
    <property type="entry name" value="Lactamase_B"/>
    <property type="match status" value="1"/>
</dbReference>
<dbReference type="SUPFAM" id="SSF56281">
    <property type="entry name" value="Metallo-hydrolase/oxidoreductase"/>
    <property type="match status" value="1"/>
</dbReference>
<dbReference type="Gene3D" id="3.60.15.10">
    <property type="entry name" value="Ribonuclease Z/Hydroxyacylglutathione hydrolase-like"/>
    <property type="match status" value="1"/>
</dbReference>
<dbReference type="OrthoDB" id="9761531at2"/>
<dbReference type="InterPro" id="IPR035681">
    <property type="entry name" value="ComA-like_MBL"/>
</dbReference>
<evidence type="ECO:0000259" key="2">
    <source>
        <dbReference type="SMART" id="SM00849"/>
    </source>
</evidence>
<keyword evidence="1" id="KW-0732">Signal</keyword>
<dbReference type="RefSeq" id="WP_091790996.1">
    <property type="nucleotide sequence ID" value="NZ_FNAF01000001.1"/>
</dbReference>
<dbReference type="InterPro" id="IPR036866">
    <property type="entry name" value="RibonucZ/Hydroxyglut_hydro"/>
</dbReference>
<keyword evidence="4" id="KW-1185">Reference proteome</keyword>
<dbReference type="Proteomes" id="UP000198995">
    <property type="component" value="Unassembled WGS sequence"/>
</dbReference>
<dbReference type="PROSITE" id="PS51257">
    <property type="entry name" value="PROKAR_LIPOPROTEIN"/>
    <property type="match status" value="1"/>
</dbReference>
<protein>
    <submittedName>
        <fullName evidence="3">Metal-dependent hydrolase, beta-lactamase superfamily II</fullName>
    </submittedName>
</protein>
<keyword evidence="3" id="KW-0378">Hydrolase</keyword>
<dbReference type="PANTHER" id="PTHR30619:SF1">
    <property type="entry name" value="RECOMBINATION PROTEIN 2"/>
    <property type="match status" value="1"/>
</dbReference>
<evidence type="ECO:0000313" key="4">
    <source>
        <dbReference type="Proteomes" id="UP000198995"/>
    </source>
</evidence>
<organism evidence="3 4">
    <name type="scientific">Peptococcus niger</name>
    <dbReference type="NCBI Taxonomy" id="2741"/>
    <lineage>
        <taxon>Bacteria</taxon>
        <taxon>Bacillati</taxon>
        <taxon>Bacillota</taxon>
        <taxon>Clostridia</taxon>
        <taxon>Eubacteriales</taxon>
        <taxon>Peptococcaceae</taxon>
        <taxon>Peptococcus</taxon>
    </lineage>
</organism>
<gene>
    <name evidence="3" type="ORF">SAMN04489866_101320</name>
</gene>
<feature type="domain" description="Metallo-beta-lactamase" evidence="2">
    <location>
        <begin position="43"/>
        <end position="237"/>
    </location>
</feature>
<evidence type="ECO:0000256" key="1">
    <source>
        <dbReference type="SAM" id="SignalP"/>
    </source>
</evidence>
<feature type="signal peptide" evidence="1">
    <location>
        <begin position="1"/>
        <end position="21"/>
    </location>
</feature>
<dbReference type="PANTHER" id="PTHR30619">
    <property type="entry name" value="DNA INTERNALIZATION/COMPETENCE PROTEIN COMEC/REC2"/>
    <property type="match status" value="1"/>
</dbReference>
<dbReference type="InterPro" id="IPR001279">
    <property type="entry name" value="Metallo-B-lactamas"/>
</dbReference>
<name>A0A1G6SHN6_PEPNI</name>
<dbReference type="STRING" id="2741.SAMN04489866_101320"/>
<feature type="chain" id="PRO_5011706630" evidence="1">
    <location>
        <begin position="22"/>
        <end position="289"/>
    </location>
</feature>